<dbReference type="Proteomes" id="UP000007802">
    <property type="component" value="Unassembled WGS sequence"/>
</dbReference>
<proteinExistence type="predicted"/>
<dbReference type="AlphaFoldDB" id="A0A0J9EQV5"/>
<feature type="region of interest" description="Disordered" evidence="1">
    <location>
        <begin position="1"/>
        <end position="34"/>
    </location>
</feature>
<evidence type="ECO:0000313" key="2">
    <source>
        <dbReference type="EMBL" id="KMW68416.1"/>
    </source>
</evidence>
<organism evidence="2">
    <name type="scientific">Ajellomyces dermatitidis (strain ATCC 18188 / CBS 674.68)</name>
    <name type="common">Blastomyces dermatitidis</name>
    <dbReference type="NCBI Taxonomy" id="653446"/>
    <lineage>
        <taxon>Eukaryota</taxon>
        <taxon>Fungi</taxon>
        <taxon>Dikarya</taxon>
        <taxon>Ascomycota</taxon>
        <taxon>Pezizomycotina</taxon>
        <taxon>Eurotiomycetes</taxon>
        <taxon>Eurotiomycetidae</taxon>
        <taxon>Onygenales</taxon>
        <taxon>Ajellomycetaceae</taxon>
        <taxon>Blastomyces</taxon>
    </lineage>
</organism>
<dbReference type="EMBL" id="GG749474">
    <property type="protein sequence ID" value="KMW68416.1"/>
    <property type="molecule type" value="Genomic_DNA"/>
</dbReference>
<accession>A0A0J9EQV5</accession>
<name>A0A0J9EQV5_AJEDA</name>
<sequence length="49" mass="5531">MLPICATDPSPEQGCETRQRARREALSPPPSTRAFRIPLERKSRARALI</sequence>
<gene>
    <name evidence="2" type="ORF">BDDG_12807</name>
</gene>
<evidence type="ECO:0000256" key="1">
    <source>
        <dbReference type="SAM" id="MobiDB-lite"/>
    </source>
</evidence>
<feature type="compositionally biased region" description="Basic and acidic residues" evidence="1">
    <location>
        <begin position="15"/>
        <end position="25"/>
    </location>
</feature>
<reference evidence="2" key="1">
    <citation type="submission" date="2010-03" db="EMBL/GenBank/DDBJ databases">
        <title>Annotation of Blastomyces dermatitidis strain ATCC 18188.</title>
        <authorList>
            <consortium name="The Broad Institute Genome Sequencing Platform"/>
            <consortium name="Broad Institute Genome Sequencing Center for Infectious Disease."/>
            <person name="Cuomo C."/>
            <person name="Klein B."/>
            <person name="Sullivan T."/>
            <person name="Heitman J."/>
            <person name="Young S."/>
            <person name="Zeng Q."/>
            <person name="Gargeya S."/>
            <person name="Alvarado L."/>
            <person name="Berlin A.M."/>
            <person name="Chapman S.B."/>
            <person name="Chen Z."/>
            <person name="Freedman E."/>
            <person name="Gellesch M."/>
            <person name="Goldberg J."/>
            <person name="Griggs A."/>
            <person name="Gujja S."/>
            <person name="Heilman E."/>
            <person name="Heiman D."/>
            <person name="Howarth C."/>
            <person name="Mehta T."/>
            <person name="Neiman D."/>
            <person name="Pearson M."/>
            <person name="Roberts A."/>
            <person name="Saif S."/>
            <person name="Shea T."/>
            <person name="Shenoy N."/>
            <person name="Sisk P."/>
            <person name="Stolte C."/>
            <person name="Sykes S."/>
            <person name="White J."/>
            <person name="Yandava C."/>
            <person name="Haas B."/>
            <person name="Nusbaum C."/>
            <person name="Birren B."/>
        </authorList>
    </citation>
    <scope>NUCLEOTIDE SEQUENCE</scope>
    <source>
        <strain evidence="2">ATCC 18188</strain>
    </source>
</reference>
<protein>
    <submittedName>
        <fullName evidence="2">Uncharacterized protein</fullName>
    </submittedName>
</protein>